<gene>
    <name evidence="1" type="ORF">WKI299_LOCUS25186</name>
</gene>
<reference evidence="1" key="1">
    <citation type="submission" date="2021-02" db="EMBL/GenBank/DDBJ databases">
        <authorList>
            <person name="Nowell W R."/>
        </authorList>
    </citation>
    <scope>NUCLEOTIDE SEQUENCE</scope>
</reference>
<evidence type="ECO:0000313" key="1">
    <source>
        <dbReference type="EMBL" id="CAF2125177.1"/>
    </source>
</evidence>
<comment type="caution">
    <text evidence="1">The sequence shown here is derived from an EMBL/GenBank/DDBJ whole genome shotgun (WGS) entry which is preliminary data.</text>
</comment>
<dbReference type="EMBL" id="CAJNRF010010833">
    <property type="protein sequence ID" value="CAF2125177.1"/>
    <property type="molecule type" value="Genomic_DNA"/>
</dbReference>
<name>A0A816VW25_9BILA</name>
<dbReference type="AlphaFoldDB" id="A0A816VW25"/>
<evidence type="ECO:0000313" key="2">
    <source>
        <dbReference type="Proteomes" id="UP000663856"/>
    </source>
</evidence>
<accession>A0A816VW25</accession>
<dbReference type="Proteomes" id="UP000663856">
    <property type="component" value="Unassembled WGS sequence"/>
</dbReference>
<feature type="non-terminal residue" evidence="1">
    <location>
        <position position="1"/>
    </location>
</feature>
<proteinExistence type="predicted"/>
<organism evidence="1 2">
    <name type="scientific">Rotaria magnacalcarata</name>
    <dbReference type="NCBI Taxonomy" id="392030"/>
    <lineage>
        <taxon>Eukaryota</taxon>
        <taxon>Metazoa</taxon>
        <taxon>Spiralia</taxon>
        <taxon>Gnathifera</taxon>
        <taxon>Rotifera</taxon>
        <taxon>Eurotatoria</taxon>
        <taxon>Bdelloidea</taxon>
        <taxon>Philodinida</taxon>
        <taxon>Philodinidae</taxon>
        <taxon>Rotaria</taxon>
    </lineage>
</organism>
<sequence length="76" mass="8124">NLSLATLVAWHGCPPTGGSGTVLAESIIDIPQGHSGFLMIIAKTRVQSDEKDLERMILLRIELDGQQVGSVGIQQL</sequence>
<protein>
    <submittedName>
        <fullName evidence="1">Uncharacterized protein</fullName>
    </submittedName>
</protein>